<reference evidence="1" key="1">
    <citation type="journal article" date="2020" name="Stud. Mycol.">
        <title>101 Dothideomycetes genomes: a test case for predicting lifestyles and emergence of pathogens.</title>
        <authorList>
            <person name="Haridas S."/>
            <person name="Albert R."/>
            <person name="Binder M."/>
            <person name="Bloem J."/>
            <person name="Labutti K."/>
            <person name="Salamov A."/>
            <person name="Andreopoulos B."/>
            <person name="Baker S."/>
            <person name="Barry K."/>
            <person name="Bills G."/>
            <person name="Bluhm B."/>
            <person name="Cannon C."/>
            <person name="Castanera R."/>
            <person name="Culley D."/>
            <person name="Daum C."/>
            <person name="Ezra D."/>
            <person name="Gonzalez J."/>
            <person name="Henrissat B."/>
            <person name="Kuo A."/>
            <person name="Liang C."/>
            <person name="Lipzen A."/>
            <person name="Lutzoni F."/>
            <person name="Magnuson J."/>
            <person name="Mondo S."/>
            <person name="Nolan M."/>
            <person name="Ohm R."/>
            <person name="Pangilinan J."/>
            <person name="Park H.-J."/>
            <person name="Ramirez L."/>
            <person name="Alfaro M."/>
            <person name="Sun H."/>
            <person name="Tritt A."/>
            <person name="Yoshinaga Y."/>
            <person name="Zwiers L.-H."/>
            <person name="Turgeon B."/>
            <person name="Goodwin S."/>
            <person name="Spatafora J."/>
            <person name="Crous P."/>
            <person name="Grigoriev I."/>
        </authorList>
    </citation>
    <scope>NUCLEOTIDE SEQUENCE</scope>
    <source>
        <strain evidence="1">CBS 119687</strain>
    </source>
</reference>
<dbReference type="RefSeq" id="XP_033518712.1">
    <property type="nucleotide sequence ID" value="XM_033673150.1"/>
</dbReference>
<dbReference type="Proteomes" id="UP000799771">
    <property type="component" value="Unassembled WGS sequence"/>
</dbReference>
<evidence type="ECO:0000313" key="1">
    <source>
        <dbReference type="EMBL" id="KAF2124319.1"/>
    </source>
</evidence>
<name>A0A6A5ZXQ8_9PLEO</name>
<accession>A0A6A5ZXQ8</accession>
<dbReference type="OrthoDB" id="2968825at2759"/>
<gene>
    <name evidence="1" type="ORF">P153DRAFT_435478</name>
</gene>
<protein>
    <submittedName>
        <fullName evidence="1">Uncharacterized protein</fullName>
    </submittedName>
</protein>
<dbReference type="AlphaFoldDB" id="A0A6A5ZXQ8"/>
<dbReference type="EMBL" id="ML977520">
    <property type="protein sequence ID" value="KAF2124319.1"/>
    <property type="molecule type" value="Genomic_DNA"/>
</dbReference>
<proteinExistence type="predicted"/>
<keyword evidence="2" id="KW-1185">Reference proteome</keyword>
<dbReference type="GeneID" id="54413582"/>
<sequence length="253" mass="28100">MVFIKFRCNPGDEKAILNIWMTTSQPILSLSALNTSSSTPVLEFQIHIQCVSSVHPDRPLTICTSGSILDETKPECGHMDQLALGKLSGGLVCSDATDGTRKVISFGFFYVHRARQDNDRATDLRKRPDVKFITVPAQESGKSVTVTHTLSSERLFAFAEKISPQDLNIGEKYSTTLSDRNIGTMWWCWGDLDNDLRGKKFHPFSEGFCCAGTEEKPSDEEIEKSGWVTGENVAKLKFELDAGRARCSVEVVE</sequence>
<organism evidence="1 2">
    <name type="scientific">Dothidotthia symphoricarpi CBS 119687</name>
    <dbReference type="NCBI Taxonomy" id="1392245"/>
    <lineage>
        <taxon>Eukaryota</taxon>
        <taxon>Fungi</taxon>
        <taxon>Dikarya</taxon>
        <taxon>Ascomycota</taxon>
        <taxon>Pezizomycotina</taxon>
        <taxon>Dothideomycetes</taxon>
        <taxon>Pleosporomycetidae</taxon>
        <taxon>Pleosporales</taxon>
        <taxon>Dothidotthiaceae</taxon>
        <taxon>Dothidotthia</taxon>
    </lineage>
</organism>
<evidence type="ECO:0000313" key="2">
    <source>
        <dbReference type="Proteomes" id="UP000799771"/>
    </source>
</evidence>